<reference evidence="1 2" key="1">
    <citation type="submission" date="2019-07" db="EMBL/GenBank/DDBJ databases">
        <title>Whole genome shotgun sequence of Empedobacter brevis NBRC 14943.</title>
        <authorList>
            <person name="Hosoyama A."/>
            <person name="Uohara A."/>
            <person name="Ohji S."/>
            <person name="Ichikawa N."/>
        </authorList>
    </citation>
    <scope>NUCLEOTIDE SEQUENCE [LARGE SCALE GENOMIC DNA]</scope>
    <source>
        <strain evidence="1 2">NBRC 14943</strain>
    </source>
</reference>
<dbReference type="STRING" id="1218108.GCA_000382425_00205"/>
<proteinExistence type="predicted"/>
<sequence>MNEIQIESINHQNVKIEDFKTTFVVLNVENNSYRLNYIEKKEVFLKQKDDGILKYYSEHPLLINHNESTLEVYINSSPADISTFIYEIEHAINFIIKGWRSWKEYIEINSGIHLETFKQNIKDGNGKLLNAPISIVESIEKICIKHQVKIKVFGERRYARHKLIIINNQFMIAKDFQLHPK</sequence>
<comment type="caution">
    <text evidence="1">The sequence shown here is derived from an EMBL/GenBank/DDBJ whole genome shotgun (WGS) entry which is preliminary data.</text>
</comment>
<protein>
    <submittedName>
        <fullName evidence="1">Uncharacterized protein</fullName>
    </submittedName>
</protein>
<organism evidence="1 2">
    <name type="scientific">Empedobacter brevis NBRC 14943 = ATCC 43319</name>
    <dbReference type="NCBI Taxonomy" id="1218108"/>
    <lineage>
        <taxon>Bacteria</taxon>
        <taxon>Pseudomonadati</taxon>
        <taxon>Bacteroidota</taxon>
        <taxon>Flavobacteriia</taxon>
        <taxon>Flavobacteriales</taxon>
        <taxon>Weeksellaceae</taxon>
        <taxon>Empedobacter</taxon>
    </lineage>
</organism>
<dbReference type="RefSeq" id="WP_019973705.1">
    <property type="nucleotide sequence ID" value="NZ_BJXC01000001.1"/>
</dbReference>
<dbReference type="GeneID" id="84648507"/>
<evidence type="ECO:0000313" key="2">
    <source>
        <dbReference type="Proteomes" id="UP000321245"/>
    </source>
</evidence>
<name>A0A511NCW5_9FLAO</name>
<keyword evidence="2" id="KW-1185">Reference proteome</keyword>
<dbReference type="EMBL" id="BJXC01000001">
    <property type="protein sequence ID" value="GEM50416.1"/>
    <property type="molecule type" value="Genomic_DNA"/>
</dbReference>
<dbReference type="AlphaFoldDB" id="A0A511NCW5"/>
<accession>A0A511NCW5</accession>
<dbReference type="OrthoDB" id="1254688at2"/>
<dbReference type="Proteomes" id="UP000321245">
    <property type="component" value="Unassembled WGS sequence"/>
</dbReference>
<evidence type="ECO:0000313" key="1">
    <source>
        <dbReference type="EMBL" id="GEM50416.1"/>
    </source>
</evidence>
<gene>
    <name evidence="1" type="ORF">EB1_02060</name>
</gene>